<keyword evidence="3" id="KW-0175">Coiled coil</keyword>
<dbReference type="Gene3D" id="2.20.200.10">
    <property type="entry name" value="Outer membrane efflux proteins (OEP)"/>
    <property type="match status" value="1"/>
</dbReference>
<organism evidence="4 5">
    <name type="scientific">Ketogulonicigenium robustum</name>
    <dbReference type="NCBI Taxonomy" id="92947"/>
    <lineage>
        <taxon>Bacteria</taxon>
        <taxon>Pseudomonadati</taxon>
        <taxon>Pseudomonadota</taxon>
        <taxon>Alphaproteobacteria</taxon>
        <taxon>Rhodobacterales</taxon>
        <taxon>Roseobacteraceae</taxon>
        <taxon>Ketogulonicigenium</taxon>
    </lineage>
</organism>
<keyword evidence="2" id="KW-0449">Lipoprotein</keyword>
<keyword evidence="2" id="KW-1134">Transmembrane beta strand</keyword>
<feature type="coiled-coil region" evidence="3">
    <location>
        <begin position="370"/>
        <end position="404"/>
    </location>
</feature>
<protein>
    <submittedName>
        <fullName evidence="4">Nodulation protein T</fullName>
    </submittedName>
</protein>
<dbReference type="AlphaFoldDB" id="A0A1W6P359"/>
<evidence type="ECO:0000256" key="2">
    <source>
        <dbReference type="RuleBase" id="RU362097"/>
    </source>
</evidence>
<feature type="chain" id="PRO_5011824419" evidence="2">
    <location>
        <begin position="22"/>
        <end position="454"/>
    </location>
</feature>
<keyword evidence="5" id="KW-1185">Reference proteome</keyword>
<geneLocation type="plasmid" evidence="4">
    <name>unnamed1</name>
</geneLocation>
<keyword evidence="2" id="KW-0732">Signal</keyword>
<dbReference type="GO" id="GO:0015562">
    <property type="term" value="F:efflux transmembrane transporter activity"/>
    <property type="evidence" value="ECO:0007669"/>
    <property type="project" value="InterPro"/>
</dbReference>
<keyword evidence="2" id="KW-0472">Membrane</keyword>
<dbReference type="InterPro" id="IPR010131">
    <property type="entry name" value="MdtP/NodT-like"/>
</dbReference>
<dbReference type="Pfam" id="PF02321">
    <property type="entry name" value="OEP"/>
    <property type="match status" value="2"/>
</dbReference>
<dbReference type="SUPFAM" id="SSF56954">
    <property type="entry name" value="Outer membrane efflux proteins (OEP)"/>
    <property type="match status" value="1"/>
</dbReference>
<sequence length="454" mass="47390">MTVFSTGLKTLPILLLTAACAAVGPNPEGTAPPAVPTGFVGGDGTPVATVAQTKFWADYRDTTLSNIIERGLAQNLNVLAANQRIQVASAAAQATGVAASQVQGSLTGQRERSGGDNIQASTSNGGALSASFVFDMFGGQQRARQAASASLLSAEAGAQTTRLAWIAEVISAYSDARYYQESMALTRNLVATRQQTVSVTRNKLDLGSATDFEVAQAEALLATARADLPTQEAAFNAQVFRLATLLNEPAGPLMAQLQRGASMLRVPAPPRIGVPADLLRNRPDVRAAEHDLVAAMATVGVAQAALYPSLSLTGSATSTGGSDMWSFGPRISLPLLNQGLLRATHNQRVAQAELAETTWRSSITTAVGDVQTQNSNLQRYRQQVGALEAAVTSYERAYELAQRNFEAGSLGLLDLLEVDRALAAARISLASARNTAAKSWASLNIAVGAGAAPQ</sequence>
<evidence type="ECO:0000256" key="3">
    <source>
        <dbReference type="SAM" id="Coils"/>
    </source>
</evidence>
<keyword evidence="2" id="KW-0812">Transmembrane</keyword>
<comment type="similarity">
    <text evidence="1 2">Belongs to the outer membrane factor (OMF) (TC 1.B.17) family.</text>
</comment>
<dbReference type="EMBL" id="CP019938">
    <property type="protein sequence ID" value="ARO15869.1"/>
    <property type="molecule type" value="Genomic_DNA"/>
</dbReference>
<gene>
    <name evidence="4" type="ORF">BVG79_p1000067</name>
</gene>
<dbReference type="PANTHER" id="PTHR30203">
    <property type="entry name" value="OUTER MEMBRANE CATION EFFLUX PROTEIN"/>
    <property type="match status" value="1"/>
</dbReference>
<dbReference type="Gene3D" id="1.20.1600.10">
    <property type="entry name" value="Outer membrane efflux proteins (OEP)"/>
    <property type="match status" value="1"/>
</dbReference>
<feature type="signal peptide" evidence="2">
    <location>
        <begin position="1"/>
        <end position="21"/>
    </location>
</feature>
<dbReference type="NCBIfam" id="TIGR01845">
    <property type="entry name" value="outer_NodT"/>
    <property type="match status" value="1"/>
</dbReference>
<evidence type="ECO:0000313" key="4">
    <source>
        <dbReference type="EMBL" id="ARO15869.1"/>
    </source>
</evidence>
<keyword evidence="4" id="KW-0614">Plasmid</keyword>
<dbReference type="Proteomes" id="UP000242447">
    <property type="component" value="Plasmid unnamed1"/>
</dbReference>
<dbReference type="KEGG" id="kro:BVG79_p1000067"/>
<evidence type="ECO:0000313" key="5">
    <source>
        <dbReference type="Proteomes" id="UP000242447"/>
    </source>
</evidence>
<evidence type="ECO:0000256" key="1">
    <source>
        <dbReference type="ARBA" id="ARBA00007613"/>
    </source>
</evidence>
<name>A0A1W6P359_9RHOB</name>
<keyword evidence="2" id="KW-0564">Palmitate</keyword>
<reference evidence="4 5" key="1">
    <citation type="submission" date="2017-02" db="EMBL/GenBank/DDBJ databases">
        <title>Ketogulonicigenium robustum SPU B003 Genome sequencing and assembly.</title>
        <authorList>
            <person name="Li Y."/>
            <person name="Liu L."/>
            <person name="Wang C."/>
            <person name="Zhang M."/>
            <person name="Zhang T."/>
            <person name="Zhang Y."/>
        </authorList>
    </citation>
    <scope>NUCLEOTIDE SEQUENCE [LARGE SCALE GENOMIC DNA]</scope>
    <source>
        <strain evidence="4 5">SPU_B003</strain>
        <plasmid evidence="4 5">unnamed1</plasmid>
    </source>
</reference>
<dbReference type="RefSeq" id="WP_085787454.1">
    <property type="nucleotide sequence ID" value="NZ_CP019938.1"/>
</dbReference>
<accession>A0A1W6P359</accession>
<proteinExistence type="inferred from homology"/>
<dbReference type="OrthoDB" id="7181739at2"/>
<dbReference type="GO" id="GO:0005886">
    <property type="term" value="C:plasma membrane"/>
    <property type="evidence" value="ECO:0007669"/>
    <property type="project" value="UniProtKB-SubCell"/>
</dbReference>
<comment type="subcellular location">
    <subcellularLocation>
        <location evidence="2">Cell membrane</location>
        <topology evidence="2">Lipid-anchor</topology>
    </subcellularLocation>
</comment>
<dbReference type="InterPro" id="IPR003423">
    <property type="entry name" value="OMP_efflux"/>
</dbReference>